<evidence type="ECO:0000313" key="2">
    <source>
        <dbReference type="EMBL" id="GHI46730.1"/>
    </source>
</evidence>
<reference evidence="2" key="1">
    <citation type="submission" date="2022-09" db="EMBL/GenBank/DDBJ databases">
        <title>Whole genome shotgun sequence of Streptomyces albidoflavus NBRC 12854.</title>
        <authorList>
            <person name="Komaki H."/>
            <person name="Tamura T."/>
        </authorList>
    </citation>
    <scope>NUCLEOTIDE SEQUENCE</scope>
    <source>
        <strain evidence="2">NBRC 12854</strain>
    </source>
</reference>
<dbReference type="EMBL" id="BNDZ01000005">
    <property type="protein sequence ID" value="GHI46730.1"/>
    <property type="molecule type" value="Genomic_DNA"/>
</dbReference>
<feature type="region of interest" description="Disordered" evidence="1">
    <location>
        <begin position="1"/>
        <end position="36"/>
    </location>
</feature>
<evidence type="ECO:0000313" key="3">
    <source>
        <dbReference type="Proteomes" id="UP001051844"/>
    </source>
</evidence>
<proteinExistence type="predicted"/>
<dbReference type="Proteomes" id="UP001051844">
    <property type="component" value="Unassembled WGS sequence"/>
</dbReference>
<name>A0AA37FC83_9ACTN</name>
<evidence type="ECO:0000256" key="1">
    <source>
        <dbReference type="SAM" id="MobiDB-lite"/>
    </source>
</evidence>
<dbReference type="AlphaFoldDB" id="A0AA37FC83"/>
<accession>A0AA37FC83</accession>
<gene>
    <name evidence="2" type="ORF">ScoT_29040</name>
</gene>
<feature type="compositionally biased region" description="Pro residues" evidence="1">
    <location>
        <begin position="10"/>
        <end position="21"/>
    </location>
</feature>
<sequence>MRGPGAPVNTPAPPDEPPGGPDEPAEPAEDSPQLRRLRARIAEENRLRRWLRRAL</sequence>
<protein>
    <submittedName>
        <fullName evidence="2">Uncharacterized protein</fullName>
    </submittedName>
</protein>
<comment type="caution">
    <text evidence="2">The sequence shown here is derived from an EMBL/GenBank/DDBJ whole genome shotgun (WGS) entry which is preliminary data.</text>
</comment>
<organism evidence="2 3">
    <name type="scientific">Streptomyces albidoflavus</name>
    <dbReference type="NCBI Taxonomy" id="1886"/>
    <lineage>
        <taxon>Bacteria</taxon>
        <taxon>Bacillati</taxon>
        <taxon>Actinomycetota</taxon>
        <taxon>Actinomycetes</taxon>
        <taxon>Kitasatosporales</taxon>
        <taxon>Streptomycetaceae</taxon>
        <taxon>Streptomyces</taxon>
        <taxon>Streptomyces albidoflavus group</taxon>
    </lineage>
</organism>